<keyword evidence="3" id="KW-1185">Reference proteome</keyword>
<reference evidence="2 3" key="1">
    <citation type="journal article" date="2019" name="New Phytol.">
        <title>Comparative genomics reveals unique wood-decay strategies and fruiting body development in the Schizophyllaceae.</title>
        <authorList>
            <person name="Almasi E."/>
            <person name="Sahu N."/>
            <person name="Krizsan K."/>
            <person name="Balint B."/>
            <person name="Kovacs G.M."/>
            <person name="Kiss B."/>
            <person name="Cseklye J."/>
            <person name="Drula E."/>
            <person name="Henrissat B."/>
            <person name="Nagy I."/>
            <person name="Chovatia M."/>
            <person name="Adam C."/>
            <person name="LaButti K."/>
            <person name="Lipzen A."/>
            <person name="Riley R."/>
            <person name="Grigoriev I.V."/>
            <person name="Nagy L.G."/>
        </authorList>
    </citation>
    <scope>NUCLEOTIDE SEQUENCE [LARGE SCALE GENOMIC DNA]</scope>
    <source>
        <strain evidence="2 3">NL-1724</strain>
    </source>
</reference>
<protein>
    <submittedName>
        <fullName evidence="2">Uncharacterized protein</fullName>
    </submittedName>
</protein>
<evidence type="ECO:0000313" key="3">
    <source>
        <dbReference type="Proteomes" id="UP000320762"/>
    </source>
</evidence>
<organism evidence="2 3">
    <name type="scientific">Schizophyllum amplum</name>
    <dbReference type="NCBI Taxonomy" id="97359"/>
    <lineage>
        <taxon>Eukaryota</taxon>
        <taxon>Fungi</taxon>
        <taxon>Dikarya</taxon>
        <taxon>Basidiomycota</taxon>
        <taxon>Agaricomycotina</taxon>
        <taxon>Agaricomycetes</taxon>
        <taxon>Agaricomycetidae</taxon>
        <taxon>Agaricales</taxon>
        <taxon>Schizophyllaceae</taxon>
        <taxon>Schizophyllum</taxon>
    </lineage>
</organism>
<feature type="coiled-coil region" evidence="1">
    <location>
        <begin position="527"/>
        <end position="557"/>
    </location>
</feature>
<dbReference type="EMBL" id="VDMD01000001">
    <property type="protein sequence ID" value="TRM69545.1"/>
    <property type="molecule type" value="Genomic_DNA"/>
</dbReference>
<dbReference type="Proteomes" id="UP000320762">
    <property type="component" value="Unassembled WGS sequence"/>
</dbReference>
<accession>A0A550CXL5</accession>
<proteinExistence type="predicted"/>
<dbReference type="PANTHER" id="PTHR34714:SF2">
    <property type="entry name" value="EGF-LIKE DOMAIN-CONTAINING PROTEIN"/>
    <property type="match status" value="1"/>
</dbReference>
<dbReference type="PANTHER" id="PTHR34714">
    <property type="entry name" value="EGF-LIKE DOMAIN-CONTAINING PROTEIN"/>
    <property type="match status" value="1"/>
</dbReference>
<gene>
    <name evidence="2" type="ORF">BD626DRAFT_390571</name>
</gene>
<dbReference type="OrthoDB" id="3509531at2759"/>
<dbReference type="AlphaFoldDB" id="A0A550CXL5"/>
<sequence>MTAIAVPSSPQGWRDWTDSIPLRKIPAKVNRNKSAANIILHNVFTDLGTLKTDEAEFTFVYTDVLALTPGSSVRLPLPDLASINLYARIVTADQPVTIELVTSSQRTAQVMLWATYIDQPVSVTLAGRPTPQLLDLGVKSGNVGVSIIASNGNLSITYIRDYDDQDLDSPTSDLSRMFATQLRIASTLFWIQPTIASSLTWHVVRATCQSYGCALLNVQASALQQQLNAAQLAGPGMSYAPVLKLDYYKSTINVVLDAGAAFQEQYDRFTDAEATVENQLKVWDSMMEQAQRTVAMQEQLATDARSKWDAAVEIVREAQNDMRRHQLTLQYASLEYKLGIEKWKKEQILKAVASILLAAITFAGAIGAMCVGDPGPAAAAPAAAAKAIQTVAAAASTGATAVKVITKDTMEKIGAVVEALSTMLESTVANVSTIANASGTSAGSLPPFPALPSGHEDLQALVAGAAWDKWTLDMEDQMAFSVSESIDGASAYLLELRKHAIDGRLTTQASAQAVRAGQEFVQVKLALQLAQADLTRLRKLRKDFSNQEGQLEEARLHFYDRLDAMRTSTLIELRNIIWACKFYTMQDSGVTLDPLKRMEEYKADMAQLVKEVERWNSGFASDKSPIRFKRDIDDPAFMGIGPGVIASLKESQTATFALAPARHPGPTVLPFPSGPFTGGSCFRVFGMRMYLVGAVPKARAISRDGTALVWITVSTSGVYEDIRGDGTVLGFSSLVQQRQFKYRVGADGRAVAGGIEVDTIIRMGQHMDPPPFTQWSITINDPGSLDLTNLTCIELEWEGQAYM</sequence>
<keyword evidence="1" id="KW-0175">Coiled coil</keyword>
<evidence type="ECO:0000256" key="1">
    <source>
        <dbReference type="SAM" id="Coils"/>
    </source>
</evidence>
<evidence type="ECO:0000313" key="2">
    <source>
        <dbReference type="EMBL" id="TRM69545.1"/>
    </source>
</evidence>
<comment type="caution">
    <text evidence="2">The sequence shown here is derived from an EMBL/GenBank/DDBJ whole genome shotgun (WGS) entry which is preliminary data.</text>
</comment>
<name>A0A550CXL5_9AGAR</name>